<accession>A0A5B7JDA1</accession>
<dbReference type="AlphaFoldDB" id="A0A5B7JDA1"/>
<dbReference type="OrthoDB" id="244107at2759"/>
<sequence>MYSSSSSSSSSSFIFIILFFFIIIIIITSPGTTKLTLYEKALFGQLRSSVLAEGGGAGPVRAMRWAGQFLAWATDSGVRVTDMATKSIITLIKRDHSVV</sequence>
<evidence type="ECO:0000313" key="3">
    <source>
        <dbReference type="EMBL" id="MPC92625.1"/>
    </source>
</evidence>
<gene>
    <name evidence="3" type="primary">Vps41</name>
    <name evidence="3" type="ORF">E2C01_087725</name>
</gene>
<evidence type="ECO:0000256" key="1">
    <source>
        <dbReference type="SAM" id="Phobius"/>
    </source>
</evidence>
<keyword evidence="4" id="KW-1185">Reference proteome</keyword>
<name>A0A5B7JDA1_PORTR</name>
<organism evidence="3 4">
    <name type="scientific">Portunus trituberculatus</name>
    <name type="common">Swimming crab</name>
    <name type="synonym">Neptunus trituberculatus</name>
    <dbReference type="NCBI Taxonomy" id="210409"/>
    <lineage>
        <taxon>Eukaryota</taxon>
        <taxon>Metazoa</taxon>
        <taxon>Ecdysozoa</taxon>
        <taxon>Arthropoda</taxon>
        <taxon>Crustacea</taxon>
        <taxon>Multicrustacea</taxon>
        <taxon>Malacostraca</taxon>
        <taxon>Eumalacostraca</taxon>
        <taxon>Eucarida</taxon>
        <taxon>Decapoda</taxon>
        <taxon>Pleocyemata</taxon>
        <taxon>Brachyura</taxon>
        <taxon>Eubrachyura</taxon>
        <taxon>Portunoidea</taxon>
        <taxon>Portunidae</taxon>
        <taxon>Portuninae</taxon>
        <taxon>Portunus</taxon>
    </lineage>
</organism>
<keyword evidence="1" id="KW-0472">Membrane</keyword>
<keyword evidence="1" id="KW-0812">Transmembrane</keyword>
<comment type="caution">
    <text evidence="3">The sequence shown here is derived from an EMBL/GenBank/DDBJ whole genome shotgun (WGS) entry which is preliminary data.</text>
</comment>
<feature type="transmembrane region" description="Helical" evidence="1">
    <location>
        <begin position="12"/>
        <end position="30"/>
    </location>
</feature>
<dbReference type="Pfam" id="PF23411">
    <property type="entry name" value="Beta-prop_Vps41"/>
    <property type="match status" value="1"/>
</dbReference>
<dbReference type="Proteomes" id="UP000324222">
    <property type="component" value="Unassembled WGS sequence"/>
</dbReference>
<evidence type="ECO:0000313" key="4">
    <source>
        <dbReference type="Proteomes" id="UP000324222"/>
    </source>
</evidence>
<dbReference type="EMBL" id="VSRR010091977">
    <property type="protein sequence ID" value="MPC92625.1"/>
    <property type="molecule type" value="Genomic_DNA"/>
</dbReference>
<dbReference type="InterPro" id="IPR057780">
    <property type="entry name" value="Beta-prop_Vps41"/>
</dbReference>
<proteinExistence type="predicted"/>
<evidence type="ECO:0000259" key="2">
    <source>
        <dbReference type="Pfam" id="PF23411"/>
    </source>
</evidence>
<keyword evidence="1" id="KW-1133">Transmembrane helix</keyword>
<reference evidence="3 4" key="1">
    <citation type="submission" date="2019-05" db="EMBL/GenBank/DDBJ databases">
        <title>Another draft genome of Portunus trituberculatus and its Hox gene families provides insights of decapod evolution.</title>
        <authorList>
            <person name="Jeong J.-H."/>
            <person name="Song I."/>
            <person name="Kim S."/>
            <person name="Choi T."/>
            <person name="Kim D."/>
            <person name="Ryu S."/>
            <person name="Kim W."/>
        </authorList>
    </citation>
    <scope>NUCLEOTIDE SEQUENCE [LARGE SCALE GENOMIC DNA]</scope>
    <source>
        <tissue evidence="3">Muscle</tissue>
    </source>
</reference>
<protein>
    <submittedName>
        <fullName evidence="3">Vacuolar protein sorting-associated protein 41</fullName>
    </submittedName>
</protein>
<feature type="domain" description="Vps41 beta-propeller" evidence="2">
    <location>
        <begin position="28"/>
        <end position="96"/>
    </location>
</feature>